<evidence type="ECO:0000313" key="2">
    <source>
        <dbReference type="Proteomes" id="UP000730481"/>
    </source>
</evidence>
<name>A0A9P5E128_9HYPO</name>
<dbReference type="Proteomes" id="UP000730481">
    <property type="component" value="Unassembled WGS sequence"/>
</dbReference>
<evidence type="ECO:0000313" key="1">
    <source>
        <dbReference type="EMBL" id="KAF4342775.1"/>
    </source>
</evidence>
<dbReference type="OrthoDB" id="3435011at2759"/>
<proteinExistence type="predicted"/>
<comment type="caution">
    <text evidence="1">The sequence shown here is derived from an EMBL/GenBank/DDBJ whole genome shotgun (WGS) entry which is preliminary data.</text>
</comment>
<gene>
    <name evidence="1" type="ORF">FBEOM_3297</name>
</gene>
<protein>
    <submittedName>
        <fullName evidence="1">F-box domain protein</fullName>
    </submittedName>
</protein>
<sequence>MSQPPFTLFHRFPPELKLDILSFCSRNDLVCLSLTGPDMRDLVTPLISGKPDLCWVDQLGSPPDIPSKCPDPHDPTGPIATDAMNTKPKSASNAERILTIIQSAKFPTAKNTARAFRVLCLSDCEVGWATESTVRSVTNSLRVQRKTTEDVPMDERKSGKRQITIGVAPKGDPTELGGGENGASIWGAFDLRHPDGFGMFGIAKTAYGTMEMRLVRESVIISCLPRFSDALKYADAKY</sequence>
<dbReference type="AlphaFoldDB" id="A0A9P5E128"/>
<reference evidence="1" key="1">
    <citation type="journal article" date="2017" name="Mycologia">
        <title>Fusarium algeriense, sp. nov., a novel toxigenic crown rot pathogen of durum wheat from Algeria is nested in the Fusarium burgessii species complex.</title>
        <authorList>
            <person name="Laraba I."/>
            <person name="Keddad A."/>
            <person name="Boureghda H."/>
            <person name="Abdallah N."/>
            <person name="Vaughan M.M."/>
            <person name="Proctor R.H."/>
            <person name="Busman M."/>
            <person name="O'Donnell K."/>
        </authorList>
    </citation>
    <scope>NUCLEOTIDE SEQUENCE</scope>
    <source>
        <strain evidence="1">NRRL 25174</strain>
    </source>
</reference>
<organism evidence="1 2">
    <name type="scientific">Fusarium beomiforme</name>
    <dbReference type="NCBI Taxonomy" id="44412"/>
    <lineage>
        <taxon>Eukaryota</taxon>
        <taxon>Fungi</taxon>
        <taxon>Dikarya</taxon>
        <taxon>Ascomycota</taxon>
        <taxon>Pezizomycotina</taxon>
        <taxon>Sordariomycetes</taxon>
        <taxon>Hypocreomycetidae</taxon>
        <taxon>Hypocreales</taxon>
        <taxon>Nectriaceae</taxon>
        <taxon>Fusarium</taxon>
        <taxon>Fusarium burgessii species complex</taxon>
    </lineage>
</organism>
<dbReference type="EMBL" id="PVQB02000122">
    <property type="protein sequence ID" value="KAF4342775.1"/>
    <property type="molecule type" value="Genomic_DNA"/>
</dbReference>
<reference evidence="1" key="2">
    <citation type="submission" date="2020-02" db="EMBL/GenBank/DDBJ databases">
        <title>Identification and distribution of gene clusters putatively required for synthesis of sphingolipid metabolism inhibitors in phylogenetically diverse species of the filamentous fungus Fusarium.</title>
        <authorList>
            <person name="Kim H.-S."/>
            <person name="Busman M."/>
            <person name="Brown D.W."/>
            <person name="Divon H."/>
            <person name="Uhlig S."/>
            <person name="Proctor R.H."/>
        </authorList>
    </citation>
    <scope>NUCLEOTIDE SEQUENCE</scope>
    <source>
        <strain evidence="1">NRRL 25174</strain>
    </source>
</reference>
<accession>A0A9P5E128</accession>
<keyword evidence="2" id="KW-1185">Reference proteome</keyword>